<organism evidence="1 2">
    <name type="scientific">Nakamurella multipartita (strain ATCC 700099 / DSM 44233 / CIP 104796 / JCM 9543 / NBRC 105858 / Y-104)</name>
    <name type="common">Microsphaera multipartita</name>
    <dbReference type="NCBI Taxonomy" id="479431"/>
    <lineage>
        <taxon>Bacteria</taxon>
        <taxon>Bacillati</taxon>
        <taxon>Actinomycetota</taxon>
        <taxon>Actinomycetes</taxon>
        <taxon>Nakamurellales</taxon>
        <taxon>Nakamurellaceae</taxon>
        <taxon>Nakamurella</taxon>
    </lineage>
</organism>
<dbReference type="InParanoid" id="C8XKL2"/>
<dbReference type="OrthoDB" id="251398at2"/>
<evidence type="ECO:0000313" key="1">
    <source>
        <dbReference type="EMBL" id="ACV80669.1"/>
    </source>
</evidence>
<reference evidence="2" key="1">
    <citation type="submission" date="2009-09" db="EMBL/GenBank/DDBJ databases">
        <title>The complete genome of Nakamurella multipartita DSM 44233.</title>
        <authorList>
            <consortium name="US DOE Joint Genome Institute (JGI-PGF)"/>
            <person name="Lucas S."/>
            <person name="Copeland A."/>
            <person name="Lapidus A."/>
            <person name="Glavina del Rio T."/>
            <person name="Dalin E."/>
            <person name="Tice H."/>
            <person name="Bruce D."/>
            <person name="Goodwin L."/>
            <person name="Pitluck S."/>
            <person name="Kyrpides N."/>
            <person name="Mavromatis K."/>
            <person name="Ivanova N."/>
            <person name="Ovchinnikova G."/>
            <person name="Sims D."/>
            <person name="Meincke L."/>
            <person name="Brettin T."/>
            <person name="Detter J.C."/>
            <person name="Han C."/>
            <person name="Larimer F."/>
            <person name="Land M."/>
            <person name="Hauser L."/>
            <person name="Markowitz V."/>
            <person name="Cheng J.-F."/>
            <person name="Hugenholtz P."/>
            <person name="Woyke T."/>
            <person name="Wu D."/>
            <person name="Klenk H.-P."/>
            <person name="Eisen J.A."/>
        </authorList>
    </citation>
    <scope>NUCLEOTIDE SEQUENCE [LARGE SCALE GENOMIC DNA]</scope>
    <source>
        <strain evidence="2">ATCC 700099 / DSM 44233 / CIP 104796 / JCM 9543 / NBRC 105858 / Y-104</strain>
    </source>
</reference>
<dbReference type="eggNOG" id="COG1621">
    <property type="taxonomic scope" value="Bacteria"/>
</dbReference>
<dbReference type="AlphaFoldDB" id="C8XKL2"/>
<evidence type="ECO:0000313" key="2">
    <source>
        <dbReference type="Proteomes" id="UP000002218"/>
    </source>
</evidence>
<dbReference type="EMBL" id="CP001737">
    <property type="protein sequence ID" value="ACV80669.1"/>
    <property type="molecule type" value="Genomic_DNA"/>
</dbReference>
<dbReference type="KEGG" id="nml:Namu_4382"/>
<dbReference type="Proteomes" id="UP000002218">
    <property type="component" value="Chromosome"/>
</dbReference>
<protein>
    <recommendedName>
        <fullName evidence="3">Glycosyl hydrolase family 32 domain protein</fullName>
    </recommendedName>
</protein>
<name>C8XKL2_NAKMY</name>
<dbReference type="Gene3D" id="2.115.10.20">
    <property type="entry name" value="Glycosyl hydrolase domain, family 43"/>
    <property type="match status" value="2"/>
</dbReference>
<accession>C8XKL2</accession>
<proteinExistence type="predicted"/>
<evidence type="ECO:0008006" key="3">
    <source>
        <dbReference type="Google" id="ProtNLM"/>
    </source>
</evidence>
<dbReference type="InterPro" id="IPR023296">
    <property type="entry name" value="Glyco_hydro_beta-prop_sf"/>
</dbReference>
<dbReference type="HOGENOM" id="CLU_983302_0_0_11"/>
<reference evidence="1 2" key="2">
    <citation type="journal article" date="2010" name="Stand. Genomic Sci.">
        <title>Complete genome sequence of Nakamurella multipartita type strain (Y-104).</title>
        <authorList>
            <person name="Tice H."/>
            <person name="Mayilraj S."/>
            <person name="Sims D."/>
            <person name="Lapidus A."/>
            <person name="Nolan M."/>
            <person name="Lucas S."/>
            <person name="Glavina Del Rio T."/>
            <person name="Copeland A."/>
            <person name="Cheng J.F."/>
            <person name="Meincke L."/>
            <person name="Bruce D."/>
            <person name="Goodwin L."/>
            <person name="Pitluck S."/>
            <person name="Ivanova N."/>
            <person name="Mavromatis K."/>
            <person name="Ovchinnikova G."/>
            <person name="Pati A."/>
            <person name="Chen A."/>
            <person name="Palaniappan K."/>
            <person name="Land M."/>
            <person name="Hauser L."/>
            <person name="Chang Y.J."/>
            <person name="Jeffries C.D."/>
            <person name="Detter J.C."/>
            <person name="Brettin T."/>
            <person name="Rohde M."/>
            <person name="Goker M."/>
            <person name="Bristow J."/>
            <person name="Eisen J.A."/>
            <person name="Markowitz V."/>
            <person name="Hugenholtz P."/>
            <person name="Kyrpides N.C."/>
            <person name="Klenk H.P."/>
            <person name="Chen F."/>
        </authorList>
    </citation>
    <scope>NUCLEOTIDE SEQUENCE [LARGE SCALE GENOMIC DNA]</scope>
    <source>
        <strain evidence="2">ATCC 700099 / DSM 44233 / CIP 104796 / JCM 9543 / NBRC 105858 / Y-104</strain>
    </source>
</reference>
<sequence>MTILEKIGRALADEPATVVVEPPGVGHGFWAGGPSVVHTDGRFHLAYRLRRPVDQGRGYANVVATSDDGIHFTTVATLPVEMFASASLERPALIRRPDGGWRIYVSCSTFGSKHWWVEAVDTAPGGDIADLAAGTRTVVLAGDATSAWKDVVVTREGAAWQMWACEHLLDQGDDEADRMRSVYLTSTDGLTWTPQRIALAPTPGRWDGRGVRITSVWRSGDQWLASYDGRASAAENWFERTGLAVGASPAEFAPVAGPIDRDGHTLRYVTLAQLPAGLQVYFEAQRPDGSNDLRTVFVPA</sequence>
<dbReference type="SUPFAM" id="SSF75005">
    <property type="entry name" value="Arabinanase/levansucrase/invertase"/>
    <property type="match status" value="1"/>
</dbReference>
<dbReference type="RefSeq" id="WP_015749493.1">
    <property type="nucleotide sequence ID" value="NC_013235.1"/>
</dbReference>
<keyword evidence="2" id="KW-1185">Reference proteome</keyword>
<dbReference type="STRING" id="479431.Namu_4382"/>
<gene>
    <name evidence="1" type="ordered locus">Namu_4382</name>
</gene>